<evidence type="ECO:0000256" key="1">
    <source>
        <dbReference type="SAM" id="SignalP"/>
    </source>
</evidence>
<evidence type="ECO:0008006" key="4">
    <source>
        <dbReference type="Google" id="ProtNLM"/>
    </source>
</evidence>
<evidence type="ECO:0000313" key="2">
    <source>
        <dbReference type="EMBL" id="QDY94651.1"/>
    </source>
</evidence>
<sequence length="150" mass="16546">MFLIEIGRRRPIQPSFEKGISMMKKLFTAAVVSVVLQACLVSLPAQAAGGQDPASAERTLRTVLEEARSGNLNLSRFEDDIVADVRANAGAVSDEIRRRGKVTAMQYLGRQATEAGDLHRFKVTFEKGQMRWSLILNTRGQIANIDMEAP</sequence>
<keyword evidence="1" id="KW-0732">Signal</keyword>
<feature type="chain" id="PRO_5042815298" description="DUF3887 domain-containing protein" evidence="1">
    <location>
        <begin position="48"/>
        <end position="150"/>
    </location>
</feature>
<organism evidence="2 3">
    <name type="scientific">Agrobacterium tumefaciens</name>
    <dbReference type="NCBI Taxonomy" id="358"/>
    <lineage>
        <taxon>Bacteria</taxon>
        <taxon>Pseudomonadati</taxon>
        <taxon>Pseudomonadota</taxon>
        <taxon>Alphaproteobacteria</taxon>
        <taxon>Hyphomicrobiales</taxon>
        <taxon>Rhizobiaceae</taxon>
        <taxon>Rhizobium/Agrobacterium group</taxon>
        <taxon>Agrobacterium</taxon>
        <taxon>Agrobacterium tumefaciens complex</taxon>
    </lineage>
</organism>
<dbReference type="Proteomes" id="UP000222296">
    <property type="component" value="Chromosome Circular"/>
</dbReference>
<accession>A0AAP9E494</accession>
<dbReference type="EMBL" id="CP042274">
    <property type="protein sequence ID" value="QDY94651.1"/>
    <property type="molecule type" value="Genomic_DNA"/>
</dbReference>
<evidence type="ECO:0000313" key="3">
    <source>
        <dbReference type="Proteomes" id="UP000222296"/>
    </source>
</evidence>
<reference evidence="2 3" key="1">
    <citation type="journal article" date="2017" name="Genome Announc.">
        <title>Draft Genome Sequence of Agrobacterium tumefaciens Biovar 1 Strain 186, Isolated from Walnut.</title>
        <authorList>
            <person name="Poret-Peterson A.T."/>
            <person name="Bhatnagar S."/>
            <person name="McClean A.E."/>
            <person name="Kluepfel D.A."/>
        </authorList>
    </citation>
    <scope>NUCLEOTIDE SEQUENCE [LARGE SCALE GENOMIC DNA]</scope>
    <source>
        <strain evidence="2 3">186</strain>
    </source>
</reference>
<dbReference type="AlphaFoldDB" id="A0AAP9E494"/>
<protein>
    <recommendedName>
        <fullName evidence="4">DUF3887 domain-containing protein</fullName>
    </recommendedName>
</protein>
<feature type="signal peptide" evidence="1">
    <location>
        <begin position="1"/>
        <end position="47"/>
    </location>
</feature>
<gene>
    <name evidence="2" type="ORF">CG010_011340</name>
</gene>
<name>A0AAP9E494_AGRTU</name>
<proteinExistence type="predicted"/>